<reference evidence="4 5" key="1">
    <citation type="submission" date="2016-10" db="EMBL/GenBank/DDBJ databases">
        <authorList>
            <person name="de Groot N.N."/>
        </authorList>
    </citation>
    <scope>NUCLEOTIDE SEQUENCE [LARGE SCALE GENOMIC DNA]</scope>
    <source>
        <strain evidence="4 5">CGMCC 1.8925</strain>
    </source>
</reference>
<sequence>MKLKFLLFATLVAAMGPGRDAPPPDPDTVGEPATAPQAASRAEPARNPARLPPVTAEPAPPAAPQEPPTEASATPELTVLTAADAEPAQFLWQQRPIVVFADTPGDPAFNEQMRMLTQGAATLIQRDALVITDTDPAANSIWRQQLRPSGFSLVILDKDGQVKQRKPSPWTVREIGRAIDRFPLRRQEMGRAAVLP</sequence>
<evidence type="ECO:0000313" key="5">
    <source>
        <dbReference type="Proteomes" id="UP000199502"/>
    </source>
</evidence>
<dbReference type="STRING" id="336292.SAMN05660710_02015"/>
<feature type="domain" description="DUF4174" evidence="3">
    <location>
        <begin position="88"/>
        <end position="188"/>
    </location>
</feature>
<keyword evidence="1" id="KW-0732">Signal</keyword>
<gene>
    <name evidence="4" type="ORF">SAMN05660710_02015</name>
</gene>
<evidence type="ECO:0000256" key="1">
    <source>
        <dbReference type="ARBA" id="ARBA00022729"/>
    </source>
</evidence>
<dbReference type="InterPro" id="IPR025232">
    <property type="entry name" value="DUF4174"/>
</dbReference>
<dbReference type="Pfam" id="PF13778">
    <property type="entry name" value="DUF4174"/>
    <property type="match status" value="1"/>
</dbReference>
<name>A0A1G5H6K8_9RHOB</name>
<keyword evidence="5" id="KW-1185">Reference proteome</keyword>
<evidence type="ECO:0000313" key="4">
    <source>
        <dbReference type="EMBL" id="SCY59416.1"/>
    </source>
</evidence>
<dbReference type="AlphaFoldDB" id="A0A1G5H6K8"/>
<feature type="compositionally biased region" description="Pro residues" evidence="2">
    <location>
        <begin position="58"/>
        <end position="67"/>
    </location>
</feature>
<dbReference type="RefSeq" id="WP_342672086.1">
    <property type="nucleotide sequence ID" value="NZ_FMVT01000006.1"/>
</dbReference>
<accession>A0A1G5H6K8</accession>
<proteinExistence type="predicted"/>
<evidence type="ECO:0000256" key="2">
    <source>
        <dbReference type="SAM" id="MobiDB-lite"/>
    </source>
</evidence>
<dbReference type="EMBL" id="FMVT01000006">
    <property type="protein sequence ID" value="SCY59416.1"/>
    <property type="molecule type" value="Genomic_DNA"/>
</dbReference>
<evidence type="ECO:0000259" key="3">
    <source>
        <dbReference type="Pfam" id="PF13778"/>
    </source>
</evidence>
<protein>
    <recommendedName>
        <fullName evidence="3">DUF4174 domain-containing protein</fullName>
    </recommendedName>
</protein>
<feature type="region of interest" description="Disordered" evidence="2">
    <location>
        <begin position="15"/>
        <end position="73"/>
    </location>
</feature>
<dbReference type="Proteomes" id="UP000199502">
    <property type="component" value="Unassembled WGS sequence"/>
</dbReference>
<organism evidence="4 5">
    <name type="scientific">Paracoccus tibetensis</name>
    <dbReference type="NCBI Taxonomy" id="336292"/>
    <lineage>
        <taxon>Bacteria</taxon>
        <taxon>Pseudomonadati</taxon>
        <taxon>Pseudomonadota</taxon>
        <taxon>Alphaproteobacteria</taxon>
        <taxon>Rhodobacterales</taxon>
        <taxon>Paracoccaceae</taxon>
        <taxon>Paracoccus</taxon>
    </lineage>
</organism>